<gene>
    <name evidence="2" type="ORF">Pla110_46350</name>
</gene>
<name>A0A518CUH3_9PLAN</name>
<dbReference type="SUPFAM" id="SSF117074">
    <property type="entry name" value="Hypothetical protein PA1324"/>
    <property type="match status" value="2"/>
</dbReference>
<keyword evidence="3" id="KW-1185">Reference proteome</keyword>
<evidence type="ECO:0000313" key="2">
    <source>
        <dbReference type="EMBL" id="QDU82872.1"/>
    </source>
</evidence>
<feature type="transmembrane region" description="Helical" evidence="1">
    <location>
        <begin position="9"/>
        <end position="30"/>
    </location>
</feature>
<dbReference type="InterPro" id="IPR008969">
    <property type="entry name" value="CarboxyPept-like_regulatory"/>
</dbReference>
<dbReference type="Gene3D" id="2.60.40.1120">
    <property type="entry name" value="Carboxypeptidase-like, regulatory domain"/>
    <property type="match status" value="1"/>
</dbReference>
<accession>A0A518CUH3</accession>
<dbReference type="OrthoDB" id="279966at2"/>
<keyword evidence="1" id="KW-1133">Transmembrane helix</keyword>
<keyword evidence="1" id="KW-0472">Membrane</keyword>
<evidence type="ECO:0000313" key="3">
    <source>
        <dbReference type="Proteomes" id="UP000317178"/>
    </source>
</evidence>
<dbReference type="KEGG" id="plon:Pla110_46350"/>
<dbReference type="SUPFAM" id="SSF49464">
    <property type="entry name" value="Carboxypeptidase regulatory domain-like"/>
    <property type="match status" value="2"/>
</dbReference>
<organism evidence="2 3">
    <name type="scientific">Polystyrenella longa</name>
    <dbReference type="NCBI Taxonomy" id="2528007"/>
    <lineage>
        <taxon>Bacteria</taxon>
        <taxon>Pseudomonadati</taxon>
        <taxon>Planctomycetota</taxon>
        <taxon>Planctomycetia</taxon>
        <taxon>Planctomycetales</taxon>
        <taxon>Planctomycetaceae</taxon>
        <taxon>Polystyrenella</taxon>
    </lineage>
</organism>
<proteinExistence type="predicted"/>
<dbReference type="Proteomes" id="UP000317178">
    <property type="component" value="Chromosome"/>
</dbReference>
<dbReference type="EMBL" id="CP036281">
    <property type="protein sequence ID" value="QDU82872.1"/>
    <property type="molecule type" value="Genomic_DNA"/>
</dbReference>
<evidence type="ECO:0000256" key="1">
    <source>
        <dbReference type="SAM" id="Phobius"/>
    </source>
</evidence>
<dbReference type="RefSeq" id="WP_144999408.1">
    <property type="nucleotide sequence ID" value="NZ_CP036281.1"/>
</dbReference>
<sequence>MGNSVTKRLFVYALVILFVVGIATGLTWALTDGGNADYAIPETAKVVREDNYDLEIKVVDENDQPIEVARVKANWAVDPNRRTKYTQVFSNDEGKAYVNMMGDKFYYYNLEIRARGYQTLYRQWGDRRTVEKKVDLPKELTVMLPKGQTIGGVVVSQLGEPIVGAKVELYADSEWNDESEYYSRLQESTPTDGNGKWELTNAPPEMNDLRIRVSHSSHLEGNQNNRYTAISDKAIEQMKGKNHRLEMKRGLIIEGRVTNSEGEPVSNALVILGQDPHSRPNNDYLPRTDHEGNFKYKLGMEGENILTVLSADYEPMEFPVKVSANMVPVKVEMKKGTPFDIVIKGEDGKPLNDVRVVPIQWESNRCLELLFTEEFPLKTNVEGKVTWENAPNGSVFFRFFKDGLMSYSTSLTPQEDAHAIAMSKTKKVIITAVNAETGEKITDFAVERGYQSGGTTEEPIYRYGYRQQQAAEDSYEHEIDDINDRFKLQLKASGYKPTETQEIKATEINGSLWELAVKMQPGVGPAGRILNPDGTPATDAEAMLFTANGQAQIYNGEIPRWDRISRVETNDKGEFKFEPMDQEFGLVALNESGFIKVMPGDVPDKGDHQLQPWAKVTGQVIRGAGPAANQQVALNSSRLTYNPNDPGQSFDVRSRYQVETDANGMFQFDRVAPGTYEIQDQKQVPYGNRGFRNLSSGLGRFTFESGEEKDVKVGGVGQPVKGQFKIPEDKKYSRVDIYAHTVIKQPEVTLEQSSAIGNTLLKGFFNNLSNAAGVPVDGKTEANAAEVAEVELPYTPNFQVTMNEDGSFQFDQLPPGTYNLQGNAYIQVGQDDYGTHAGSFNQQFEVPEPAEGDPAFNPEPIDLGEVEIVPQDRMRNLRSSF</sequence>
<keyword evidence="1 2" id="KW-0812">Transmembrane</keyword>
<protein>
    <submittedName>
        <fullName evidence="2">Nickel uptake substrate-specific transmembrane region</fullName>
    </submittedName>
</protein>
<dbReference type="AlphaFoldDB" id="A0A518CUH3"/>
<reference evidence="2 3" key="1">
    <citation type="submission" date="2019-02" db="EMBL/GenBank/DDBJ databases">
        <title>Deep-cultivation of Planctomycetes and their phenomic and genomic characterization uncovers novel biology.</title>
        <authorList>
            <person name="Wiegand S."/>
            <person name="Jogler M."/>
            <person name="Boedeker C."/>
            <person name="Pinto D."/>
            <person name="Vollmers J."/>
            <person name="Rivas-Marin E."/>
            <person name="Kohn T."/>
            <person name="Peeters S.H."/>
            <person name="Heuer A."/>
            <person name="Rast P."/>
            <person name="Oberbeckmann S."/>
            <person name="Bunk B."/>
            <person name="Jeske O."/>
            <person name="Meyerdierks A."/>
            <person name="Storesund J.E."/>
            <person name="Kallscheuer N."/>
            <person name="Luecker S."/>
            <person name="Lage O.M."/>
            <person name="Pohl T."/>
            <person name="Merkel B.J."/>
            <person name="Hornburger P."/>
            <person name="Mueller R.-W."/>
            <person name="Bruemmer F."/>
            <person name="Labrenz M."/>
            <person name="Spormann A.M."/>
            <person name="Op den Camp H."/>
            <person name="Overmann J."/>
            <person name="Amann R."/>
            <person name="Jetten M.S.M."/>
            <person name="Mascher T."/>
            <person name="Medema M.H."/>
            <person name="Devos D.P."/>
            <person name="Kaster A.-K."/>
            <person name="Ovreas L."/>
            <person name="Rohde M."/>
            <person name="Galperin M.Y."/>
            <person name="Jogler C."/>
        </authorList>
    </citation>
    <scope>NUCLEOTIDE SEQUENCE [LARGE SCALE GENOMIC DNA]</scope>
    <source>
        <strain evidence="2 3">Pla110</strain>
    </source>
</reference>